<evidence type="ECO:0000256" key="6">
    <source>
        <dbReference type="ARBA" id="ARBA00035292"/>
    </source>
</evidence>
<evidence type="ECO:0000313" key="9">
    <source>
        <dbReference type="EMBL" id="SBW11625.1"/>
    </source>
</evidence>
<dbReference type="Gene3D" id="3.40.5.10">
    <property type="entry name" value="Ribosomal protein L9, N-terminal domain"/>
    <property type="match status" value="1"/>
</dbReference>
<organism evidence="9">
    <name type="scientific">uncultured Eubacteriales bacterium</name>
    <dbReference type="NCBI Taxonomy" id="172733"/>
    <lineage>
        <taxon>Bacteria</taxon>
        <taxon>Bacillati</taxon>
        <taxon>Bacillota</taxon>
        <taxon>Clostridia</taxon>
        <taxon>Eubacteriales</taxon>
        <taxon>environmental samples</taxon>
    </lineage>
</organism>
<proteinExistence type="inferred from homology"/>
<dbReference type="InterPro" id="IPR036791">
    <property type="entry name" value="Ribosomal_bL9_C_sf"/>
</dbReference>
<dbReference type="InterPro" id="IPR020594">
    <property type="entry name" value="Ribosomal_bL9_bac/chp"/>
</dbReference>
<dbReference type="PANTHER" id="PTHR21368">
    <property type="entry name" value="50S RIBOSOMAL PROTEIN L9"/>
    <property type="match status" value="1"/>
</dbReference>
<dbReference type="GO" id="GO:1990904">
    <property type="term" value="C:ribonucleoprotein complex"/>
    <property type="evidence" value="ECO:0007669"/>
    <property type="project" value="UniProtKB-KW"/>
</dbReference>
<dbReference type="EMBL" id="FLUN01000001">
    <property type="protein sequence ID" value="SBW11625.1"/>
    <property type="molecule type" value="Genomic_DNA"/>
</dbReference>
<feature type="domain" description="Ribosomal protein L9" evidence="8">
    <location>
        <begin position="13"/>
        <end position="40"/>
    </location>
</feature>
<protein>
    <recommendedName>
        <fullName evidence="6 7">Large ribosomal subunit protein bL9</fullName>
    </recommendedName>
</protein>
<dbReference type="GO" id="GO:0006412">
    <property type="term" value="P:translation"/>
    <property type="evidence" value="ECO:0007669"/>
    <property type="project" value="UniProtKB-UniRule"/>
</dbReference>
<dbReference type="PROSITE" id="PS00651">
    <property type="entry name" value="RIBOSOMAL_L9"/>
    <property type="match status" value="1"/>
</dbReference>
<gene>
    <name evidence="7 9" type="primary">rplI</name>
    <name evidence="9" type="ORF">KL86CLO1_13336</name>
</gene>
<evidence type="ECO:0000256" key="5">
    <source>
        <dbReference type="ARBA" id="ARBA00023274"/>
    </source>
</evidence>
<dbReference type="InterPro" id="IPR020069">
    <property type="entry name" value="Ribosomal_bL9_C"/>
</dbReference>
<reference evidence="9" key="1">
    <citation type="submission" date="2016-04" db="EMBL/GenBank/DDBJ databases">
        <authorList>
            <person name="Evans L.H."/>
            <person name="Alamgir A."/>
            <person name="Owens N."/>
            <person name="Weber N.D."/>
            <person name="Virtaneva K."/>
            <person name="Barbian K."/>
            <person name="Babar A."/>
            <person name="Rosenke K."/>
        </authorList>
    </citation>
    <scope>NUCLEOTIDE SEQUENCE</scope>
    <source>
        <strain evidence="9">86</strain>
    </source>
</reference>
<dbReference type="InterPro" id="IPR000244">
    <property type="entry name" value="Ribosomal_bL9"/>
</dbReference>
<dbReference type="InterPro" id="IPR036935">
    <property type="entry name" value="Ribosomal_bL9_N_sf"/>
</dbReference>
<dbReference type="InterPro" id="IPR020070">
    <property type="entry name" value="Ribosomal_bL9_N"/>
</dbReference>
<evidence type="ECO:0000256" key="3">
    <source>
        <dbReference type="ARBA" id="ARBA00022884"/>
    </source>
</evidence>
<dbReference type="AlphaFoldDB" id="A0A212KJ74"/>
<dbReference type="NCBIfam" id="TIGR00158">
    <property type="entry name" value="L9"/>
    <property type="match status" value="1"/>
</dbReference>
<sequence length="149" mass="15985">MKVILQQDVKGQGKKGQMIEASDGYARNFLLPRKLAVEATPENMNKMKQHDKAVAAQAAAEKAEAEAVAVKLKDSVIKLSAKAGSGGRLFGAVTSKEISDGLKAQYGIDVAKAKIVQEEPIKSFGTYELKVKLGYEVTGTLYVVVAEDK</sequence>
<dbReference type="InterPro" id="IPR009027">
    <property type="entry name" value="Ribosomal_bL9/RNase_H1_N"/>
</dbReference>
<keyword evidence="5 7" id="KW-0687">Ribonucleoprotein</keyword>
<dbReference type="SUPFAM" id="SSF55653">
    <property type="entry name" value="Ribosomal protein L9 C-domain"/>
    <property type="match status" value="1"/>
</dbReference>
<keyword evidence="2 7" id="KW-0699">rRNA-binding</keyword>
<dbReference type="Gene3D" id="3.10.430.100">
    <property type="entry name" value="Ribosomal protein L9, C-terminal domain"/>
    <property type="match status" value="1"/>
</dbReference>
<comment type="similarity">
    <text evidence="1 7">Belongs to the bacterial ribosomal protein bL9 family.</text>
</comment>
<evidence type="ECO:0000259" key="8">
    <source>
        <dbReference type="PROSITE" id="PS00651"/>
    </source>
</evidence>
<name>A0A212KJ74_9FIRM</name>
<dbReference type="HAMAP" id="MF_00503">
    <property type="entry name" value="Ribosomal_bL9"/>
    <property type="match status" value="1"/>
</dbReference>
<dbReference type="Pfam" id="PF03948">
    <property type="entry name" value="Ribosomal_L9_C"/>
    <property type="match status" value="1"/>
</dbReference>
<evidence type="ECO:0000256" key="1">
    <source>
        <dbReference type="ARBA" id="ARBA00010605"/>
    </source>
</evidence>
<evidence type="ECO:0000256" key="2">
    <source>
        <dbReference type="ARBA" id="ARBA00022730"/>
    </source>
</evidence>
<comment type="function">
    <text evidence="7">Binds to the 23S rRNA.</text>
</comment>
<keyword evidence="3 7" id="KW-0694">RNA-binding</keyword>
<dbReference type="GO" id="GO:0005840">
    <property type="term" value="C:ribosome"/>
    <property type="evidence" value="ECO:0007669"/>
    <property type="project" value="UniProtKB-KW"/>
</dbReference>
<evidence type="ECO:0000256" key="4">
    <source>
        <dbReference type="ARBA" id="ARBA00022980"/>
    </source>
</evidence>
<dbReference type="Pfam" id="PF01281">
    <property type="entry name" value="Ribosomal_L9_N"/>
    <property type="match status" value="1"/>
</dbReference>
<dbReference type="GO" id="GO:0003735">
    <property type="term" value="F:structural constituent of ribosome"/>
    <property type="evidence" value="ECO:0007669"/>
    <property type="project" value="InterPro"/>
</dbReference>
<evidence type="ECO:0000256" key="7">
    <source>
        <dbReference type="HAMAP-Rule" id="MF_00503"/>
    </source>
</evidence>
<keyword evidence="4 7" id="KW-0689">Ribosomal protein</keyword>
<accession>A0A212KJ74</accession>
<dbReference type="GO" id="GO:0019843">
    <property type="term" value="F:rRNA binding"/>
    <property type="evidence" value="ECO:0007669"/>
    <property type="project" value="UniProtKB-UniRule"/>
</dbReference>
<dbReference type="SUPFAM" id="SSF55658">
    <property type="entry name" value="L9 N-domain-like"/>
    <property type="match status" value="1"/>
</dbReference>